<feature type="compositionally biased region" description="Polar residues" evidence="1">
    <location>
        <begin position="1"/>
        <end position="17"/>
    </location>
</feature>
<accession>A0A2P2Q0V5</accession>
<dbReference type="EMBL" id="GGEC01080114">
    <property type="protein sequence ID" value="MBX60598.1"/>
    <property type="molecule type" value="Transcribed_RNA"/>
</dbReference>
<reference evidence="2" key="1">
    <citation type="submission" date="2018-02" db="EMBL/GenBank/DDBJ databases">
        <title>Rhizophora mucronata_Transcriptome.</title>
        <authorList>
            <person name="Meera S.P."/>
            <person name="Sreeshan A."/>
            <person name="Augustine A."/>
        </authorList>
    </citation>
    <scope>NUCLEOTIDE SEQUENCE</scope>
    <source>
        <tissue evidence="2">Leaf</tissue>
    </source>
</reference>
<dbReference type="AlphaFoldDB" id="A0A2P2Q0V5"/>
<organism evidence="2">
    <name type="scientific">Rhizophora mucronata</name>
    <name type="common">Asiatic mangrove</name>
    <dbReference type="NCBI Taxonomy" id="61149"/>
    <lineage>
        <taxon>Eukaryota</taxon>
        <taxon>Viridiplantae</taxon>
        <taxon>Streptophyta</taxon>
        <taxon>Embryophyta</taxon>
        <taxon>Tracheophyta</taxon>
        <taxon>Spermatophyta</taxon>
        <taxon>Magnoliopsida</taxon>
        <taxon>eudicotyledons</taxon>
        <taxon>Gunneridae</taxon>
        <taxon>Pentapetalae</taxon>
        <taxon>rosids</taxon>
        <taxon>fabids</taxon>
        <taxon>Malpighiales</taxon>
        <taxon>Rhizophoraceae</taxon>
        <taxon>Rhizophora</taxon>
    </lineage>
</organism>
<evidence type="ECO:0000256" key="1">
    <source>
        <dbReference type="SAM" id="MobiDB-lite"/>
    </source>
</evidence>
<name>A0A2P2Q0V5_RHIMU</name>
<protein>
    <submittedName>
        <fullName evidence="2">Uncharacterized protein</fullName>
    </submittedName>
</protein>
<sequence>MSSCVAASRSSGTTEPGLTSTLSNSWLLNLKLSTSSTGH</sequence>
<proteinExistence type="predicted"/>
<evidence type="ECO:0000313" key="2">
    <source>
        <dbReference type="EMBL" id="MBX60598.1"/>
    </source>
</evidence>
<feature type="region of interest" description="Disordered" evidence="1">
    <location>
        <begin position="1"/>
        <end position="21"/>
    </location>
</feature>